<evidence type="ECO:0000259" key="2">
    <source>
        <dbReference type="Pfam" id="PF01926"/>
    </source>
</evidence>
<evidence type="ECO:0000256" key="1">
    <source>
        <dbReference type="SAM" id="MobiDB-lite"/>
    </source>
</evidence>
<protein>
    <recommendedName>
        <fullName evidence="2">G domain-containing protein</fullName>
    </recommendedName>
</protein>
<dbReference type="AlphaFoldDB" id="A0AAD5UQL3"/>
<dbReference type="Gene3D" id="3.40.50.300">
    <property type="entry name" value="P-loop containing nucleotide triphosphate hydrolases"/>
    <property type="match status" value="1"/>
</dbReference>
<sequence length="358" mass="41014">MGATGTGKTTFVNLISGSNFKTSGGIMSCTPAVQATAPFNCLGRKITLIDTPGFDDSLQTDGDILNMIATYLAQSYRNNQKLTGVIYFHRISDVRMNGVSRRNFKMFQDLCGDKSLSNVVIVTNMWGEVTREVGQARELQLRTDPTLFKPIFDKGARMHRHYNTVDSAENILVSFLDDQPTTLQIQREIVEESRTINQTAAGLQIEAERTAQREEQRRQQEEQIRRANEAAAARLEQQRRDQEAARIAQEALARQEEARQAAARQAEAARLAELRRQEEIRLAEVRRIQEQEAAARRRQEEEAARLRAQMEENERRNREEQQRLQRLLAEQEAAAAASRKSDWVRNRNKVTRRLKKIF</sequence>
<dbReference type="InterPro" id="IPR006073">
    <property type="entry name" value="GTP-bd"/>
</dbReference>
<dbReference type="CDD" id="cd00882">
    <property type="entry name" value="Ras_like_GTPase"/>
    <property type="match status" value="1"/>
</dbReference>
<keyword evidence="4" id="KW-1185">Reference proteome</keyword>
<dbReference type="GO" id="GO:0005525">
    <property type="term" value="F:GTP binding"/>
    <property type="evidence" value="ECO:0007669"/>
    <property type="project" value="InterPro"/>
</dbReference>
<evidence type="ECO:0000313" key="4">
    <source>
        <dbReference type="Proteomes" id="UP001212997"/>
    </source>
</evidence>
<dbReference type="Proteomes" id="UP001212997">
    <property type="component" value="Unassembled WGS sequence"/>
</dbReference>
<feature type="region of interest" description="Disordered" evidence="1">
    <location>
        <begin position="304"/>
        <end position="323"/>
    </location>
</feature>
<accession>A0AAD5UQL3</accession>
<gene>
    <name evidence="3" type="ORF">NLI96_g13003</name>
</gene>
<dbReference type="Pfam" id="PF01926">
    <property type="entry name" value="MMR_HSR1"/>
    <property type="match status" value="1"/>
</dbReference>
<feature type="domain" description="G" evidence="2">
    <location>
        <begin position="1"/>
        <end position="81"/>
    </location>
</feature>
<name>A0AAD5UQL3_9APHY</name>
<proteinExistence type="predicted"/>
<comment type="caution">
    <text evidence="3">The sequence shown here is derived from an EMBL/GenBank/DDBJ whole genome shotgun (WGS) entry which is preliminary data.</text>
</comment>
<reference evidence="3" key="1">
    <citation type="submission" date="2022-07" db="EMBL/GenBank/DDBJ databases">
        <title>Genome Sequence of Physisporinus lineatus.</title>
        <authorList>
            <person name="Buettner E."/>
        </authorList>
    </citation>
    <scope>NUCLEOTIDE SEQUENCE</scope>
    <source>
        <strain evidence="3">VT162</strain>
    </source>
</reference>
<evidence type="ECO:0000313" key="3">
    <source>
        <dbReference type="EMBL" id="KAJ3473427.1"/>
    </source>
</evidence>
<dbReference type="SUPFAM" id="SSF52540">
    <property type="entry name" value="P-loop containing nucleoside triphosphate hydrolases"/>
    <property type="match status" value="1"/>
</dbReference>
<dbReference type="EMBL" id="JANAWD010001399">
    <property type="protein sequence ID" value="KAJ3473427.1"/>
    <property type="molecule type" value="Genomic_DNA"/>
</dbReference>
<dbReference type="InterPro" id="IPR027417">
    <property type="entry name" value="P-loop_NTPase"/>
</dbReference>
<organism evidence="3 4">
    <name type="scientific">Meripilus lineatus</name>
    <dbReference type="NCBI Taxonomy" id="2056292"/>
    <lineage>
        <taxon>Eukaryota</taxon>
        <taxon>Fungi</taxon>
        <taxon>Dikarya</taxon>
        <taxon>Basidiomycota</taxon>
        <taxon>Agaricomycotina</taxon>
        <taxon>Agaricomycetes</taxon>
        <taxon>Polyporales</taxon>
        <taxon>Meripilaceae</taxon>
        <taxon>Meripilus</taxon>
    </lineage>
</organism>